<sequence length="319" mass="34576">MLGSAPPPPFDPGRLRLGSDLRRRGVEPAQDRTSWHQVRHGVWLPRPVWGALTPGQRHASLVHASLLRCRPGSGHVVSGVSAAALWGLPRIEDWPPAVVVHAPSGRVSGSDLLRPLVGPEVDPVDVAGVRVTPVPRTIVDLARTGSLASAVAAADHALRHRLCTQNELAAEVAVLPRRTRGRTAAALVRDLADPDSMSAGESLSRVQMFRLNLPRPRLQVEHSDADGVIGLADFGWPGVAGEFDGQVKYRVPEGADPRRAGEVVWAEKRREDRLRRQVRVARWIWAVAMDPPALARVLAEVGVRPAACCTWFDLGRPTA</sequence>
<feature type="region of interest" description="Disordered" evidence="1">
    <location>
        <begin position="1"/>
        <end position="32"/>
    </location>
</feature>
<comment type="caution">
    <text evidence="2">The sequence shown here is derived from an EMBL/GenBank/DDBJ whole genome shotgun (WGS) entry which is preliminary data.</text>
</comment>
<evidence type="ECO:0000313" key="2">
    <source>
        <dbReference type="EMBL" id="PKW28035.1"/>
    </source>
</evidence>
<accession>A0A2N3YME1</accession>
<feature type="compositionally biased region" description="Basic and acidic residues" evidence="1">
    <location>
        <begin position="13"/>
        <end position="32"/>
    </location>
</feature>
<dbReference type="AlphaFoldDB" id="A0A2N3YME1"/>
<dbReference type="EMBL" id="PJNE01000001">
    <property type="protein sequence ID" value="PKW28035.1"/>
    <property type="molecule type" value="Genomic_DNA"/>
</dbReference>
<reference evidence="2 3" key="1">
    <citation type="submission" date="2017-12" db="EMBL/GenBank/DDBJ databases">
        <title>Sequencing the genomes of 1000 Actinobacteria strains.</title>
        <authorList>
            <person name="Klenk H.-P."/>
        </authorList>
    </citation>
    <scope>NUCLEOTIDE SEQUENCE [LARGE SCALE GENOMIC DNA]</scope>
    <source>
        <strain evidence="2 3">DSM 12806</strain>
    </source>
</reference>
<gene>
    <name evidence="2" type="ORF">ATL31_2890</name>
</gene>
<proteinExistence type="predicted"/>
<name>A0A2N3YME1_9MICO</name>
<dbReference type="OrthoDB" id="5517693at2"/>
<keyword evidence="3" id="KW-1185">Reference proteome</keyword>
<dbReference type="Proteomes" id="UP000233781">
    <property type="component" value="Unassembled WGS sequence"/>
</dbReference>
<organism evidence="2 3">
    <name type="scientific">Phycicoccus duodecadis</name>
    <dbReference type="NCBI Taxonomy" id="173053"/>
    <lineage>
        <taxon>Bacteria</taxon>
        <taxon>Bacillati</taxon>
        <taxon>Actinomycetota</taxon>
        <taxon>Actinomycetes</taxon>
        <taxon>Micrococcales</taxon>
        <taxon>Intrasporangiaceae</taxon>
        <taxon>Phycicoccus</taxon>
    </lineage>
</organism>
<feature type="compositionally biased region" description="Pro residues" evidence="1">
    <location>
        <begin position="1"/>
        <end position="11"/>
    </location>
</feature>
<evidence type="ECO:0000256" key="1">
    <source>
        <dbReference type="SAM" id="MobiDB-lite"/>
    </source>
</evidence>
<protein>
    <submittedName>
        <fullName evidence="2">Transcriptional regulator, AbiEi antitoxin, Type IV TA system</fullName>
    </submittedName>
</protein>
<evidence type="ECO:0000313" key="3">
    <source>
        <dbReference type="Proteomes" id="UP000233781"/>
    </source>
</evidence>
<dbReference type="RefSeq" id="WP_101396431.1">
    <property type="nucleotide sequence ID" value="NZ_PJNE01000001.1"/>
</dbReference>